<dbReference type="SMART" id="SM00165">
    <property type="entry name" value="UBA"/>
    <property type="match status" value="1"/>
</dbReference>
<dbReference type="SUPFAM" id="SSF46934">
    <property type="entry name" value="UBA-like"/>
    <property type="match status" value="1"/>
</dbReference>
<dbReference type="GO" id="GO:0004252">
    <property type="term" value="F:serine-type endopeptidase activity"/>
    <property type="evidence" value="ECO:0007669"/>
    <property type="project" value="TreeGrafter"/>
</dbReference>
<feature type="transmembrane region" description="Helical" evidence="1">
    <location>
        <begin position="129"/>
        <end position="146"/>
    </location>
</feature>
<keyword evidence="1" id="KW-0812">Transmembrane</keyword>
<evidence type="ECO:0000313" key="4">
    <source>
        <dbReference type="Proteomes" id="UP000549394"/>
    </source>
</evidence>
<organism evidence="3 4">
    <name type="scientific">Dimorphilus gyrociliatus</name>
    <dbReference type="NCBI Taxonomy" id="2664684"/>
    <lineage>
        <taxon>Eukaryota</taxon>
        <taxon>Metazoa</taxon>
        <taxon>Spiralia</taxon>
        <taxon>Lophotrochozoa</taxon>
        <taxon>Annelida</taxon>
        <taxon>Polychaeta</taxon>
        <taxon>Polychaeta incertae sedis</taxon>
        <taxon>Dinophilidae</taxon>
        <taxon>Dimorphilus</taxon>
    </lineage>
</organism>
<keyword evidence="4" id="KW-1185">Reference proteome</keyword>
<dbReference type="PROSITE" id="PS50030">
    <property type="entry name" value="UBA"/>
    <property type="match status" value="1"/>
</dbReference>
<proteinExistence type="predicted"/>
<comment type="caution">
    <text evidence="3">The sequence shown here is derived from an EMBL/GenBank/DDBJ whole genome shotgun (WGS) entry which is preliminary data.</text>
</comment>
<dbReference type="Pfam" id="PF00627">
    <property type="entry name" value="UBA"/>
    <property type="match status" value="1"/>
</dbReference>
<accession>A0A7I8VQ34</accession>
<dbReference type="OrthoDB" id="272778at2759"/>
<dbReference type="InterPro" id="IPR009060">
    <property type="entry name" value="UBA-like_sf"/>
</dbReference>
<reference evidence="3 4" key="1">
    <citation type="submission" date="2020-08" db="EMBL/GenBank/DDBJ databases">
        <authorList>
            <person name="Hejnol A."/>
        </authorList>
    </citation>
    <scope>NUCLEOTIDE SEQUENCE [LARGE SCALE GENOMIC DNA]</scope>
</reference>
<evidence type="ECO:0000256" key="1">
    <source>
        <dbReference type="SAM" id="Phobius"/>
    </source>
</evidence>
<gene>
    <name evidence="3" type="ORF">DGYR_LOCUS6736</name>
</gene>
<evidence type="ECO:0000259" key="2">
    <source>
        <dbReference type="PROSITE" id="PS50030"/>
    </source>
</evidence>
<dbReference type="Gene3D" id="1.10.8.10">
    <property type="entry name" value="DNA helicase RuvA subunit, C-terminal domain"/>
    <property type="match status" value="1"/>
</dbReference>
<dbReference type="AlphaFoldDB" id="A0A7I8VQ34"/>
<evidence type="ECO:0000313" key="3">
    <source>
        <dbReference type="EMBL" id="CAD5118345.1"/>
    </source>
</evidence>
<name>A0A7I8VQ34_9ANNE</name>
<dbReference type="Proteomes" id="UP000549394">
    <property type="component" value="Unassembled WGS sequence"/>
</dbReference>
<feature type="transmembrane region" description="Helical" evidence="1">
    <location>
        <begin position="95"/>
        <end position="117"/>
    </location>
</feature>
<keyword evidence="1" id="KW-1133">Transmembrane helix</keyword>
<dbReference type="CDD" id="cd14270">
    <property type="entry name" value="UBA"/>
    <property type="match status" value="1"/>
</dbReference>
<feature type="domain" description="UBA" evidence="2">
    <location>
        <begin position="272"/>
        <end position="312"/>
    </location>
</feature>
<sequence length="312" mass="35679">MFTLQGSYGFYKAPVSKFILGTICIGTGAATFPLSNHKDWFTFNATDLITSFSAVNVLRYFLYRFVFLSLKDAFSASILITQFRVFERRYSSRYYTNHLIAVSILFCGLELLTAGILKYKFETFSYSQLPSGPWQLIFPLFIPFFWEIPRVPMTTFMHIPVTGKSFVYILGLHMCSTDSKSTLLAFLGLLVGVLHKNNFGYIRTFVKVPKMLSSLSKWLIGSLIESKPPENLDAQFGATLEIQREEQMDRLEMMFNRNLIERNRLMGGQRAEPSQELVNQLVEMGFSRDRAENVLRQTDGDMNAAMSLLLAQ</sequence>
<dbReference type="EMBL" id="CAJFCJ010000008">
    <property type="protein sequence ID" value="CAD5118345.1"/>
    <property type="molecule type" value="Genomic_DNA"/>
</dbReference>
<dbReference type="PANTHER" id="PTHR43066">
    <property type="entry name" value="RHOMBOID-RELATED PROTEIN"/>
    <property type="match status" value="1"/>
</dbReference>
<dbReference type="InterPro" id="IPR015940">
    <property type="entry name" value="UBA"/>
</dbReference>
<keyword evidence="1" id="KW-0472">Membrane</keyword>
<dbReference type="PANTHER" id="PTHR43066:SF21">
    <property type="entry name" value="UBIQUITIN-ASSOCIATED DOMAIN-CONTAINING PROTEIN 2"/>
    <property type="match status" value="1"/>
</dbReference>
<protein>
    <submittedName>
        <fullName evidence="3">DgyrCDS7055</fullName>
    </submittedName>
</protein>